<protein>
    <submittedName>
        <fullName evidence="2">Transcriptional regulator, LysR family protein</fullName>
    </submittedName>
</protein>
<dbReference type="SUPFAM" id="SSF46785">
    <property type="entry name" value="Winged helix' DNA-binding domain"/>
    <property type="match status" value="1"/>
</dbReference>
<dbReference type="InterPro" id="IPR000847">
    <property type="entry name" value="LysR_HTH_N"/>
</dbReference>
<name>A9EKM6_9GAMM</name>
<reference evidence="2 3" key="1">
    <citation type="submission" date="2007-10" db="EMBL/GenBank/DDBJ databases">
        <authorList>
            <person name="Yayanos A."/>
            <person name="Ferriera S."/>
            <person name="Johnson J."/>
            <person name="Kravitz S."/>
            <person name="Halpern A."/>
            <person name="Remington K."/>
            <person name="Beeson K."/>
            <person name="Tran B."/>
            <person name="Rogers Y.-H."/>
            <person name="Friedman R."/>
            <person name="Venter J.C."/>
        </authorList>
    </citation>
    <scope>NUCLEOTIDE SEQUENCE [LARGE SCALE GENOMIC DNA]</scope>
    <source>
        <strain evidence="2 3">KT99</strain>
    </source>
</reference>
<keyword evidence="3" id="KW-1185">Reference proteome</keyword>
<dbReference type="STRING" id="314608.KT99_11535"/>
<comment type="caution">
    <text evidence="2">The sequence shown here is derived from an EMBL/GenBank/DDBJ whole genome shotgun (WGS) entry which is preliminary data.</text>
</comment>
<evidence type="ECO:0000313" key="2">
    <source>
        <dbReference type="EMBL" id="EDP99496.1"/>
    </source>
</evidence>
<accession>A9EKM6</accession>
<dbReference type="Gene3D" id="1.10.10.10">
    <property type="entry name" value="Winged helix-like DNA-binding domain superfamily/Winged helix DNA-binding domain"/>
    <property type="match status" value="1"/>
</dbReference>
<organism evidence="2 3">
    <name type="scientific">Shewanella benthica KT99</name>
    <dbReference type="NCBI Taxonomy" id="314608"/>
    <lineage>
        <taxon>Bacteria</taxon>
        <taxon>Pseudomonadati</taxon>
        <taxon>Pseudomonadota</taxon>
        <taxon>Gammaproteobacteria</taxon>
        <taxon>Alteromonadales</taxon>
        <taxon>Shewanellaceae</taxon>
        <taxon>Shewanella</taxon>
    </lineage>
</organism>
<dbReference type="EMBL" id="ABIC01000038">
    <property type="protein sequence ID" value="EDP99496.1"/>
    <property type="molecule type" value="Genomic_DNA"/>
</dbReference>
<dbReference type="InterPro" id="IPR036390">
    <property type="entry name" value="WH_DNA-bd_sf"/>
</dbReference>
<gene>
    <name evidence="2" type="ORF">KT99_11535</name>
</gene>
<dbReference type="PROSITE" id="PS50931">
    <property type="entry name" value="HTH_LYSR"/>
    <property type="match status" value="1"/>
</dbReference>
<dbReference type="Proteomes" id="UP000005839">
    <property type="component" value="Unassembled WGS sequence"/>
</dbReference>
<proteinExistence type="predicted"/>
<dbReference type="InterPro" id="IPR036388">
    <property type="entry name" value="WH-like_DNA-bd_sf"/>
</dbReference>
<dbReference type="AlphaFoldDB" id="A9EKM6"/>
<evidence type="ECO:0000259" key="1">
    <source>
        <dbReference type="PROSITE" id="PS50931"/>
    </source>
</evidence>
<evidence type="ECO:0000313" key="3">
    <source>
        <dbReference type="Proteomes" id="UP000005839"/>
    </source>
</evidence>
<sequence length="50" mass="5366">MDRAKSTLEQWRILQAVVDFGGDAQAAAVLNKSQSSLNHAVAKLQSQLGI</sequence>
<dbReference type="Pfam" id="PF00126">
    <property type="entry name" value="HTH_1"/>
    <property type="match status" value="1"/>
</dbReference>
<dbReference type="GO" id="GO:0003700">
    <property type="term" value="F:DNA-binding transcription factor activity"/>
    <property type="evidence" value="ECO:0007669"/>
    <property type="project" value="InterPro"/>
</dbReference>
<feature type="domain" description="HTH lysR-type" evidence="1">
    <location>
        <begin position="1"/>
        <end position="50"/>
    </location>
</feature>